<evidence type="ECO:0000313" key="3">
    <source>
        <dbReference type="EMBL" id="PVD28618.1"/>
    </source>
</evidence>
<accession>A0A2T7P5D8</accession>
<proteinExistence type="predicted"/>
<keyword evidence="1" id="KW-0175">Coiled coil</keyword>
<feature type="signal peptide" evidence="2">
    <location>
        <begin position="1"/>
        <end position="25"/>
    </location>
</feature>
<name>A0A2T7P5D8_POMCA</name>
<dbReference type="EMBL" id="PZQS01000006">
    <property type="protein sequence ID" value="PVD28618.1"/>
    <property type="molecule type" value="Genomic_DNA"/>
</dbReference>
<dbReference type="OrthoDB" id="6077660at2759"/>
<protein>
    <submittedName>
        <fullName evidence="3">Uncharacterized protein</fullName>
    </submittedName>
</protein>
<organism evidence="3 4">
    <name type="scientific">Pomacea canaliculata</name>
    <name type="common">Golden apple snail</name>
    <dbReference type="NCBI Taxonomy" id="400727"/>
    <lineage>
        <taxon>Eukaryota</taxon>
        <taxon>Metazoa</taxon>
        <taxon>Spiralia</taxon>
        <taxon>Lophotrochozoa</taxon>
        <taxon>Mollusca</taxon>
        <taxon>Gastropoda</taxon>
        <taxon>Caenogastropoda</taxon>
        <taxon>Architaenioglossa</taxon>
        <taxon>Ampullarioidea</taxon>
        <taxon>Ampullariidae</taxon>
        <taxon>Pomacea</taxon>
    </lineage>
</organism>
<feature type="coiled-coil region" evidence="1">
    <location>
        <begin position="36"/>
        <end position="63"/>
    </location>
</feature>
<comment type="caution">
    <text evidence="3">The sequence shown here is derived from an EMBL/GenBank/DDBJ whole genome shotgun (WGS) entry which is preliminary data.</text>
</comment>
<keyword evidence="4" id="KW-1185">Reference proteome</keyword>
<evidence type="ECO:0000313" key="4">
    <source>
        <dbReference type="Proteomes" id="UP000245119"/>
    </source>
</evidence>
<dbReference type="AlphaFoldDB" id="A0A2T7P5D8"/>
<sequence length="500" mass="56221">MTLREMRHVTRSVWMLLLMLMAAEAFLVDDNHDETLQAALTAIEELNSRLQEVTSRLHAAEKALAANTIKLSTDRNDLTSLKSRAVSDFIWYGDWVLAFRATRGIGKPVYDTWTAVGHHDDDPVTRISLPCGCTSVDGSLPCDRHYRSRLLDTWPSSSIDQVRLVVYSHGVEKAHVTFRGTDSTYMSWFSLDRVVDSSWEDLTAKATVNYFSIQGDVHSNLRRRFFISHAYGDCPKDFGWFVVNDQMTAGCTWEKKNYFPSFMYSPSGHLILDNDLAEGDVMAVFVKFRQSANLGDMTYMAKHVTTSLLMLMAAEAFLVDNTHDETLQRVITAIEQLNSRLQAAEAALAANFIWYGDWVLAFRATRGIGKPVYDTWTAVGRHDDDPVTRLALPCGCTSVNSSLPCDRHYRSRLLDTWPSAAIDQVRLVVYDHGVEKAHVTFRGTGSTYMSWFSLDRVVESSWDDLTTAATVNSFSIEGTSFPSPVNVFCFASLLRTVCVV</sequence>
<gene>
    <name evidence="3" type="ORF">C0Q70_11211</name>
</gene>
<evidence type="ECO:0000256" key="2">
    <source>
        <dbReference type="SAM" id="SignalP"/>
    </source>
</evidence>
<evidence type="ECO:0000256" key="1">
    <source>
        <dbReference type="SAM" id="Coils"/>
    </source>
</evidence>
<feature type="chain" id="PRO_5015482935" evidence="2">
    <location>
        <begin position="26"/>
        <end position="500"/>
    </location>
</feature>
<keyword evidence="2" id="KW-0732">Signal</keyword>
<dbReference type="Proteomes" id="UP000245119">
    <property type="component" value="Linkage Group LG6"/>
</dbReference>
<reference evidence="3 4" key="1">
    <citation type="submission" date="2018-04" db="EMBL/GenBank/DDBJ databases">
        <title>The genome of golden apple snail Pomacea canaliculata provides insight into stress tolerance and invasive adaptation.</title>
        <authorList>
            <person name="Liu C."/>
            <person name="Liu B."/>
            <person name="Ren Y."/>
            <person name="Zhang Y."/>
            <person name="Wang H."/>
            <person name="Li S."/>
            <person name="Jiang F."/>
            <person name="Yin L."/>
            <person name="Zhang G."/>
            <person name="Qian W."/>
            <person name="Fan W."/>
        </authorList>
    </citation>
    <scope>NUCLEOTIDE SEQUENCE [LARGE SCALE GENOMIC DNA]</scope>
    <source>
        <strain evidence="3">SZHN2017</strain>
        <tissue evidence="3">Muscle</tissue>
    </source>
</reference>